<accession>A0A9J6RFG2</accession>
<dbReference type="AlphaFoldDB" id="A0A9J6RFG2"/>
<keyword evidence="3" id="KW-1185">Reference proteome</keyword>
<dbReference type="InterPro" id="IPR029062">
    <property type="entry name" value="Class_I_gatase-like"/>
</dbReference>
<dbReference type="RefSeq" id="WP_268780918.1">
    <property type="nucleotide sequence ID" value="NZ_JAPRAT010000028.1"/>
</dbReference>
<proteinExistence type="predicted"/>
<evidence type="ECO:0000313" key="3">
    <source>
        <dbReference type="Proteomes" id="UP001084197"/>
    </source>
</evidence>
<dbReference type="SUPFAM" id="SSF52317">
    <property type="entry name" value="Class I glutamine amidotransferase-like"/>
    <property type="match status" value="1"/>
</dbReference>
<dbReference type="EMBL" id="JAPRAT010000028">
    <property type="protein sequence ID" value="MCZ0704150.1"/>
    <property type="molecule type" value="Genomic_DNA"/>
</dbReference>
<dbReference type="Gene3D" id="3.40.50.880">
    <property type="match status" value="1"/>
</dbReference>
<evidence type="ECO:0000313" key="2">
    <source>
        <dbReference type="EMBL" id="MCZ0704150.1"/>
    </source>
</evidence>
<sequence>MKKIVALLGDYYHHKDAIQEGLETALSPIETELDVQIIVTEELISRLKEQPDLFILNKENRLNPEDGVINTWMNEEIENAIVDYVKTGGSILAWHAGMALYPTDGNYTQMLKGYFKYHSPGMQAITYHNKDTSFTIEDEHYMVHCQKEQTNVFLTSTSTEGESIAGWQHNFENGKVCCLTPAHTKEGILDTHVQKMLLKKILWCLSPVGFCRNTTLE</sequence>
<evidence type="ECO:0000259" key="1">
    <source>
        <dbReference type="Pfam" id="PF06283"/>
    </source>
</evidence>
<name>A0A9J6RFG2_9BACI</name>
<dbReference type="InterPro" id="IPR029010">
    <property type="entry name" value="ThuA-like"/>
</dbReference>
<dbReference type="Proteomes" id="UP001084197">
    <property type="component" value="Unassembled WGS sequence"/>
</dbReference>
<comment type="caution">
    <text evidence="2">The sequence shown here is derived from an EMBL/GenBank/DDBJ whole genome shotgun (WGS) entry which is preliminary data.</text>
</comment>
<protein>
    <submittedName>
        <fullName evidence="2">ThuA domain-containing protein</fullName>
    </submittedName>
</protein>
<feature type="domain" description="ThuA-like" evidence="1">
    <location>
        <begin position="57"/>
        <end position="204"/>
    </location>
</feature>
<dbReference type="Pfam" id="PF06283">
    <property type="entry name" value="ThuA"/>
    <property type="match status" value="1"/>
</dbReference>
<reference evidence="2" key="1">
    <citation type="submission" date="2022-11" db="EMBL/GenBank/DDBJ databases">
        <title>WGS of Natronobacillus azotifigens 24KS-1, an anaerobic diazotrophic haloalkaliphile from soda-rich habitats.</title>
        <authorList>
            <person name="Sorokin D.Y."/>
            <person name="Merkel A.Y."/>
        </authorList>
    </citation>
    <scope>NUCLEOTIDE SEQUENCE</scope>
    <source>
        <strain evidence="2">24KS-1</strain>
    </source>
</reference>
<gene>
    <name evidence="2" type="ORF">OWO01_13120</name>
</gene>
<organism evidence="2 3">
    <name type="scientific">Natronobacillus azotifigens</name>
    <dbReference type="NCBI Taxonomy" id="472978"/>
    <lineage>
        <taxon>Bacteria</taxon>
        <taxon>Bacillati</taxon>
        <taxon>Bacillota</taxon>
        <taxon>Bacilli</taxon>
        <taxon>Bacillales</taxon>
        <taxon>Bacillaceae</taxon>
        <taxon>Natronobacillus</taxon>
    </lineage>
</organism>